<feature type="domain" description="Transposase DDE" evidence="3">
    <location>
        <begin position="346"/>
        <end position="461"/>
    </location>
</feature>
<evidence type="ECO:0000313" key="4">
    <source>
        <dbReference type="EMBL" id="OYD52334.1"/>
    </source>
</evidence>
<accession>A0A235ETJ5</accession>
<dbReference type="Pfam" id="PF05598">
    <property type="entry name" value="DUF772"/>
    <property type="match status" value="1"/>
</dbReference>
<evidence type="ECO:0000256" key="1">
    <source>
        <dbReference type="SAM" id="Coils"/>
    </source>
</evidence>
<comment type="caution">
    <text evidence="4">The sequence shown here is derived from an EMBL/GenBank/DDBJ whole genome shotgun (WGS) entry which is preliminary data.</text>
</comment>
<proteinExistence type="predicted"/>
<feature type="coiled-coil region" evidence="1">
    <location>
        <begin position="159"/>
        <end position="222"/>
    </location>
</feature>
<gene>
    <name evidence="4" type="ORF">CGK74_18625</name>
</gene>
<evidence type="ECO:0000259" key="2">
    <source>
        <dbReference type="Pfam" id="PF05598"/>
    </source>
</evidence>
<dbReference type="RefSeq" id="WP_094269840.1">
    <property type="nucleotide sequence ID" value="NZ_NOIH01000056.1"/>
</dbReference>
<keyword evidence="1" id="KW-0175">Coiled coil</keyword>
<dbReference type="PANTHER" id="PTHR33408:SF2">
    <property type="entry name" value="TRANSPOSASE DDE DOMAIN-CONTAINING PROTEIN"/>
    <property type="match status" value="1"/>
</dbReference>
<dbReference type="NCBIfam" id="NF033551">
    <property type="entry name" value="transpos_IS1182"/>
    <property type="match status" value="1"/>
</dbReference>
<dbReference type="InterPro" id="IPR047629">
    <property type="entry name" value="IS1182_transpos"/>
</dbReference>
<sequence length="476" mass="54138">MKRFVEGQSRTQGALLPETLDDFVAEANPVRVIDVFVEELDLRKLGFAGVDPAATGRPAYHPGAMLKLYIYGYLNRIQSSRRLEREAQRNLELMWLLGRLTPDFKTIANFRKDNPKGIRGVCRQFVVLCRELGLFAEAVVAIDGSKFKAVNNRDRNFTSAKLQRRMQEIEASIERYLVEMDSADRQEPAVAQAKKERLTDKITTLKARMKELEAIGVQLENAPDKQISLTDPDARSMKTRGTGIVGYNVQTAVETKNHLIVAHEVTNDGLDRDQLSTMGKQARKAMKLDFLTAIADRGYFKSEEILACHKAGIVPLVPKSATSGAKADGRFDRADFVYDRENDEYVCPAGERLIWRFARVERGLMMNRYWSSSCPRCSIKSQCTPSDYRRVSRWAHEEELEVMQARLDKSPDSMRIRRRTVEHPFGTLKAWMGATHFLTKGLERVRTEMSLHVLAYNLKRVMKLMGNEALMAAIRA</sequence>
<dbReference type="AlphaFoldDB" id="A0A235ETJ5"/>
<dbReference type="InterPro" id="IPR008490">
    <property type="entry name" value="Transposase_InsH_N"/>
</dbReference>
<name>A0A235ETJ5_9RHOO</name>
<evidence type="ECO:0000259" key="3">
    <source>
        <dbReference type="Pfam" id="PF13751"/>
    </source>
</evidence>
<dbReference type="InterPro" id="IPR025668">
    <property type="entry name" value="Tnp_DDE_dom"/>
</dbReference>
<feature type="domain" description="Transposase InsH N-terminal" evidence="2">
    <location>
        <begin position="19"/>
        <end position="112"/>
    </location>
</feature>
<evidence type="ECO:0000313" key="5">
    <source>
        <dbReference type="Proteomes" id="UP000215181"/>
    </source>
</evidence>
<organism evidence="4 5">
    <name type="scientific">Thauera propionica</name>
    <dbReference type="NCBI Taxonomy" id="2019431"/>
    <lineage>
        <taxon>Bacteria</taxon>
        <taxon>Pseudomonadati</taxon>
        <taxon>Pseudomonadota</taxon>
        <taxon>Betaproteobacteria</taxon>
        <taxon>Rhodocyclales</taxon>
        <taxon>Zoogloeaceae</taxon>
        <taxon>Thauera</taxon>
    </lineage>
</organism>
<dbReference type="EMBL" id="NOIH01000056">
    <property type="protein sequence ID" value="OYD52334.1"/>
    <property type="molecule type" value="Genomic_DNA"/>
</dbReference>
<dbReference type="Pfam" id="PF13751">
    <property type="entry name" value="DDE_Tnp_1_6"/>
    <property type="match status" value="1"/>
</dbReference>
<dbReference type="Proteomes" id="UP000215181">
    <property type="component" value="Unassembled WGS sequence"/>
</dbReference>
<protein>
    <submittedName>
        <fullName evidence="4">IS5/IS1182 family transposase</fullName>
    </submittedName>
</protein>
<keyword evidence="5" id="KW-1185">Reference proteome</keyword>
<dbReference type="PANTHER" id="PTHR33408">
    <property type="entry name" value="TRANSPOSASE"/>
    <property type="match status" value="1"/>
</dbReference>
<reference evidence="4 5" key="1">
    <citation type="submission" date="2017-07" db="EMBL/GenBank/DDBJ databases">
        <title>Thauera sp. KNDSS-Mac4 genome sequence and assembly.</title>
        <authorList>
            <person name="Mayilraj S."/>
        </authorList>
    </citation>
    <scope>NUCLEOTIDE SEQUENCE [LARGE SCALE GENOMIC DNA]</scope>
    <source>
        <strain evidence="4 5">KNDSS-Mac4</strain>
    </source>
</reference>
<dbReference type="OrthoDB" id="111180at2"/>